<protein>
    <submittedName>
        <fullName evidence="2">Uncharacterized protein</fullName>
    </submittedName>
</protein>
<evidence type="ECO:0000313" key="3">
    <source>
        <dbReference type="Proteomes" id="UP000653308"/>
    </source>
</evidence>
<name>A0ABQ2ZCT7_9ACTN</name>
<feature type="compositionally biased region" description="Polar residues" evidence="1">
    <location>
        <begin position="24"/>
        <end position="36"/>
    </location>
</feature>
<reference evidence="3" key="1">
    <citation type="journal article" date="2019" name="Int. J. Syst. Evol. Microbiol.">
        <title>The Global Catalogue of Microorganisms (GCM) 10K type strain sequencing project: providing services to taxonomists for standard genome sequencing and annotation.</title>
        <authorList>
            <consortium name="The Broad Institute Genomics Platform"/>
            <consortium name="The Broad Institute Genome Sequencing Center for Infectious Disease"/>
            <person name="Wu L."/>
            <person name="Ma J."/>
        </authorList>
    </citation>
    <scope>NUCLEOTIDE SEQUENCE [LARGE SCALE GENOMIC DNA]</scope>
    <source>
        <strain evidence="3">JCM 4957</strain>
    </source>
</reference>
<feature type="region of interest" description="Disordered" evidence="1">
    <location>
        <begin position="1"/>
        <end position="58"/>
    </location>
</feature>
<sequence length="83" mass="8819">MWGAPRDWGGRDVTAGIPEFEGEQASTSGVSTTDTRATAVDSRASTEAYGGHLKSDGADSLVDTSIRRRPYDDAEMTGLQVQV</sequence>
<proteinExistence type="predicted"/>
<gene>
    <name evidence="2" type="ORF">GCM10010384_12910</name>
</gene>
<organism evidence="2 3">
    <name type="scientific">Streptomyces djakartensis</name>
    <dbReference type="NCBI Taxonomy" id="68193"/>
    <lineage>
        <taxon>Bacteria</taxon>
        <taxon>Bacillati</taxon>
        <taxon>Actinomycetota</taxon>
        <taxon>Actinomycetes</taxon>
        <taxon>Kitasatosporales</taxon>
        <taxon>Streptomycetaceae</taxon>
        <taxon>Streptomyces</taxon>
    </lineage>
</organism>
<dbReference type="EMBL" id="BMWE01000003">
    <property type="protein sequence ID" value="GGY09646.1"/>
    <property type="molecule type" value="Genomic_DNA"/>
</dbReference>
<keyword evidence="3" id="KW-1185">Reference proteome</keyword>
<evidence type="ECO:0000313" key="2">
    <source>
        <dbReference type="EMBL" id="GGY09646.1"/>
    </source>
</evidence>
<dbReference type="Proteomes" id="UP000653308">
    <property type="component" value="Unassembled WGS sequence"/>
</dbReference>
<evidence type="ECO:0000256" key="1">
    <source>
        <dbReference type="SAM" id="MobiDB-lite"/>
    </source>
</evidence>
<accession>A0ABQ2ZCT7</accession>
<comment type="caution">
    <text evidence="2">The sequence shown here is derived from an EMBL/GenBank/DDBJ whole genome shotgun (WGS) entry which is preliminary data.</text>
</comment>